<evidence type="ECO:0000256" key="2">
    <source>
        <dbReference type="ARBA" id="ARBA00004496"/>
    </source>
</evidence>
<reference evidence="19 20" key="1">
    <citation type="journal article" date="2016" name="Nat. Commun.">
        <title>Thousands of microbial genomes shed light on interconnected biogeochemical processes in an aquifer system.</title>
        <authorList>
            <person name="Anantharaman K."/>
            <person name="Brown C.T."/>
            <person name="Hug L.A."/>
            <person name="Sharon I."/>
            <person name="Castelle C.J."/>
            <person name="Probst A.J."/>
            <person name="Thomas B.C."/>
            <person name="Singh A."/>
            <person name="Wilkins M.J."/>
            <person name="Karaoz U."/>
            <person name="Brodie E.L."/>
            <person name="Williams K.H."/>
            <person name="Hubbard S.S."/>
            <person name="Banfield J.F."/>
        </authorList>
    </citation>
    <scope>NUCLEOTIDE SEQUENCE [LARGE SCALE GENOMIC DNA]</scope>
</reference>
<proteinExistence type="inferred from homology"/>
<dbReference type="GO" id="GO:0005737">
    <property type="term" value="C:cytoplasm"/>
    <property type="evidence" value="ECO:0007669"/>
    <property type="project" value="UniProtKB-SubCell"/>
</dbReference>
<dbReference type="EMBL" id="MEWU01000023">
    <property type="protein sequence ID" value="OGC83328.1"/>
    <property type="molecule type" value="Genomic_DNA"/>
</dbReference>
<accession>A0A1F4XNZ0</accession>
<keyword evidence="14 15" id="KW-0694">RNA-binding</keyword>
<evidence type="ECO:0000256" key="6">
    <source>
        <dbReference type="ARBA" id="ARBA00022552"/>
    </source>
</evidence>
<dbReference type="Gene3D" id="1.10.1520.10">
    <property type="entry name" value="Ribonuclease III domain"/>
    <property type="match status" value="1"/>
</dbReference>
<dbReference type="SUPFAM" id="SSF54768">
    <property type="entry name" value="dsRNA-binding domain-like"/>
    <property type="match status" value="1"/>
</dbReference>
<keyword evidence="11 15" id="KW-0255">Endonuclease</keyword>
<protein>
    <recommendedName>
        <fullName evidence="15">Ribonuclease 3</fullName>
        <ecNumber evidence="15">3.1.26.3</ecNumber>
    </recommendedName>
    <alternativeName>
        <fullName evidence="15">Ribonuclease III</fullName>
        <shortName evidence="15">RNase III</shortName>
    </alternativeName>
</protein>
<dbReference type="FunFam" id="3.30.160.20:FF:000003">
    <property type="entry name" value="Ribonuclease 3"/>
    <property type="match status" value="1"/>
</dbReference>
<dbReference type="CDD" id="cd10845">
    <property type="entry name" value="DSRM_RNAse_III_family"/>
    <property type="match status" value="1"/>
</dbReference>
<dbReference type="Pfam" id="PF00035">
    <property type="entry name" value="dsrm"/>
    <property type="match status" value="1"/>
</dbReference>
<organism evidence="19 20">
    <name type="scientific">Candidatus Adlerbacteria bacterium RIFCSPHIGHO2_02_FULL_52_17</name>
    <dbReference type="NCBI Taxonomy" id="1797240"/>
    <lineage>
        <taxon>Bacteria</taxon>
        <taxon>Candidatus Adleribacteriota</taxon>
    </lineage>
</organism>
<dbReference type="InterPro" id="IPR000999">
    <property type="entry name" value="RNase_III_dom"/>
</dbReference>
<dbReference type="PANTHER" id="PTHR11207:SF0">
    <property type="entry name" value="RIBONUCLEASE 3"/>
    <property type="match status" value="1"/>
</dbReference>
<evidence type="ECO:0000256" key="9">
    <source>
        <dbReference type="ARBA" id="ARBA00022722"/>
    </source>
</evidence>
<dbReference type="AlphaFoldDB" id="A0A1F4XNZ0"/>
<feature type="active site" evidence="15">
    <location>
        <position position="54"/>
    </location>
</feature>
<dbReference type="GO" id="GO:0042802">
    <property type="term" value="F:identical protein binding"/>
    <property type="evidence" value="ECO:0007669"/>
    <property type="project" value="UniProtKB-ARBA"/>
</dbReference>
<dbReference type="Proteomes" id="UP000177564">
    <property type="component" value="Unassembled WGS sequence"/>
</dbReference>
<comment type="cofactor">
    <cofactor evidence="15">
        <name>Mg(2+)</name>
        <dbReference type="ChEBI" id="CHEBI:18420"/>
    </cofactor>
</comment>
<evidence type="ECO:0000256" key="15">
    <source>
        <dbReference type="HAMAP-Rule" id="MF_00104"/>
    </source>
</evidence>
<feature type="region of interest" description="Disordered" evidence="16">
    <location>
        <begin position="211"/>
        <end position="233"/>
    </location>
</feature>
<keyword evidence="9 15" id="KW-0540">Nuclease</keyword>
<comment type="subunit">
    <text evidence="4 15">Homodimer.</text>
</comment>
<evidence type="ECO:0000256" key="4">
    <source>
        <dbReference type="ARBA" id="ARBA00011738"/>
    </source>
</evidence>
<dbReference type="GO" id="GO:0008033">
    <property type="term" value="P:tRNA processing"/>
    <property type="evidence" value="ECO:0007669"/>
    <property type="project" value="UniProtKB-KW"/>
</dbReference>
<dbReference type="GO" id="GO:0003725">
    <property type="term" value="F:double-stranded RNA binding"/>
    <property type="evidence" value="ECO:0007669"/>
    <property type="project" value="TreeGrafter"/>
</dbReference>
<evidence type="ECO:0000313" key="19">
    <source>
        <dbReference type="EMBL" id="OGC83328.1"/>
    </source>
</evidence>
<dbReference type="Pfam" id="PF14622">
    <property type="entry name" value="Ribonucleas_3_3"/>
    <property type="match status" value="1"/>
</dbReference>
<name>A0A1F4XNZ0_9BACT</name>
<feature type="active site" evidence="15">
    <location>
        <position position="126"/>
    </location>
</feature>
<sequence length="233" mass="26184">MSETNGDIHTFAHSLNLVFKNPALLRQAFTHRSYLNEHRGEELEHNERLEFLGDAVLELVSTHFLYNKFPNKTEGELTAYRAALVNAMTCANVANDIKMNDFLLLSRGEAKDQGRAREVLLANAFEALIGAIYIDQGYDAAKDFITAHLLVKIDEIVKKNLWRDPKSTLQEKAQDAEGATPFYSVIREEGPDHDKEFVVGVYVKDMLLAEGSGKSKQEAEQDAAQNALEEKGW</sequence>
<evidence type="ECO:0000256" key="1">
    <source>
        <dbReference type="ARBA" id="ARBA00000109"/>
    </source>
</evidence>
<evidence type="ECO:0000256" key="12">
    <source>
        <dbReference type="ARBA" id="ARBA00022801"/>
    </source>
</evidence>
<keyword evidence="13 15" id="KW-0460">Magnesium</keyword>
<dbReference type="GO" id="GO:0010468">
    <property type="term" value="P:regulation of gene expression"/>
    <property type="evidence" value="ECO:0007669"/>
    <property type="project" value="TreeGrafter"/>
</dbReference>
<dbReference type="PANTHER" id="PTHR11207">
    <property type="entry name" value="RIBONUCLEASE III"/>
    <property type="match status" value="1"/>
</dbReference>
<comment type="subcellular location">
    <subcellularLocation>
        <location evidence="2 15">Cytoplasm</location>
    </subcellularLocation>
</comment>
<dbReference type="HAMAP" id="MF_00104">
    <property type="entry name" value="RNase_III"/>
    <property type="match status" value="1"/>
</dbReference>
<evidence type="ECO:0000259" key="17">
    <source>
        <dbReference type="PROSITE" id="PS50137"/>
    </source>
</evidence>
<dbReference type="FunFam" id="1.10.1520.10:FF:000001">
    <property type="entry name" value="Ribonuclease 3"/>
    <property type="match status" value="1"/>
</dbReference>
<evidence type="ECO:0000313" key="20">
    <source>
        <dbReference type="Proteomes" id="UP000177564"/>
    </source>
</evidence>
<dbReference type="GO" id="GO:0019843">
    <property type="term" value="F:rRNA binding"/>
    <property type="evidence" value="ECO:0007669"/>
    <property type="project" value="UniProtKB-KW"/>
</dbReference>
<evidence type="ECO:0000256" key="5">
    <source>
        <dbReference type="ARBA" id="ARBA00022490"/>
    </source>
</evidence>
<comment type="function">
    <text evidence="15">Digests double-stranded RNA. Involved in the processing of primary rRNA transcript to yield the immediate precursors to the large and small rRNAs (23S and 16S). Processes some mRNAs, and tRNAs when they are encoded in the rRNA operon. Processes pre-crRNA and tracrRNA of type II CRISPR loci if present in the organism.</text>
</comment>
<evidence type="ECO:0000256" key="8">
    <source>
        <dbReference type="ARBA" id="ARBA00022694"/>
    </source>
</evidence>
<feature type="domain" description="RNase III" evidence="18">
    <location>
        <begin position="8"/>
        <end position="137"/>
    </location>
</feature>
<dbReference type="PROSITE" id="PS00517">
    <property type="entry name" value="RNASE_3_1"/>
    <property type="match status" value="1"/>
</dbReference>
<dbReference type="GO" id="GO:0046872">
    <property type="term" value="F:metal ion binding"/>
    <property type="evidence" value="ECO:0007669"/>
    <property type="project" value="UniProtKB-KW"/>
</dbReference>
<dbReference type="PROSITE" id="PS50137">
    <property type="entry name" value="DS_RBD"/>
    <property type="match status" value="1"/>
</dbReference>
<dbReference type="GO" id="GO:0004525">
    <property type="term" value="F:ribonuclease III activity"/>
    <property type="evidence" value="ECO:0007669"/>
    <property type="project" value="UniProtKB-UniRule"/>
</dbReference>
<keyword evidence="12 15" id="KW-0378">Hydrolase</keyword>
<feature type="binding site" evidence="15">
    <location>
        <position position="123"/>
    </location>
    <ligand>
        <name>Mg(2+)</name>
        <dbReference type="ChEBI" id="CHEBI:18420"/>
    </ligand>
</feature>
<dbReference type="STRING" id="1797240.A3D68_00465"/>
<dbReference type="EC" id="3.1.26.3" evidence="15"/>
<evidence type="ECO:0000256" key="16">
    <source>
        <dbReference type="SAM" id="MobiDB-lite"/>
    </source>
</evidence>
<dbReference type="InterPro" id="IPR011907">
    <property type="entry name" value="RNase_III"/>
</dbReference>
<keyword evidence="5 15" id="KW-0963">Cytoplasm</keyword>
<keyword evidence="8 15" id="KW-0819">tRNA processing</keyword>
<keyword evidence="15" id="KW-0699">rRNA-binding</keyword>
<keyword evidence="6 15" id="KW-0698">rRNA processing</keyword>
<feature type="binding site" evidence="15">
    <location>
        <position position="126"/>
    </location>
    <ligand>
        <name>Mg(2+)</name>
        <dbReference type="ChEBI" id="CHEBI:18420"/>
    </ligand>
</feature>
<dbReference type="SUPFAM" id="SSF69065">
    <property type="entry name" value="RNase III domain-like"/>
    <property type="match status" value="1"/>
</dbReference>
<dbReference type="InterPro" id="IPR036389">
    <property type="entry name" value="RNase_III_sf"/>
</dbReference>
<dbReference type="PROSITE" id="PS50142">
    <property type="entry name" value="RNASE_3_2"/>
    <property type="match status" value="1"/>
</dbReference>
<evidence type="ECO:0000256" key="7">
    <source>
        <dbReference type="ARBA" id="ARBA00022664"/>
    </source>
</evidence>
<dbReference type="Gene3D" id="3.30.160.20">
    <property type="match status" value="1"/>
</dbReference>
<comment type="caution">
    <text evidence="19">The sequence shown here is derived from an EMBL/GenBank/DDBJ whole genome shotgun (WGS) entry which is preliminary data.</text>
</comment>
<evidence type="ECO:0000256" key="11">
    <source>
        <dbReference type="ARBA" id="ARBA00022759"/>
    </source>
</evidence>
<evidence type="ECO:0000256" key="10">
    <source>
        <dbReference type="ARBA" id="ARBA00022723"/>
    </source>
</evidence>
<comment type="similarity">
    <text evidence="3">Belongs to the ribonuclease III family.</text>
</comment>
<keyword evidence="10 15" id="KW-0479">Metal-binding</keyword>
<dbReference type="SMART" id="SM00358">
    <property type="entry name" value="DSRM"/>
    <property type="match status" value="1"/>
</dbReference>
<dbReference type="GO" id="GO:0006397">
    <property type="term" value="P:mRNA processing"/>
    <property type="evidence" value="ECO:0007669"/>
    <property type="project" value="UniProtKB-UniRule"/>
</dbReference>
<evidence type="ECO:0000256" key="14">
    <source>
        <dbReference type="ARBA" id="ARBA00022884"/>
    </source>
</evidence>
<feature type="binding site" evidence="15">
    <location>
        <position position="50"/>
    </location>
    <ligand>
        <name>Mg(2+)</name>
        <dbReference type="ChEBI" id="CHEBI:18420"/>
    </ligand>
</feature>
<dbReference type="GO" id="GO:0006364">
    <property type="term" value="P:rRNA processing"/>
    <property type="evidence" value="ECO:0007669"/>
    <property type="project" value="UniProtKB-UniRule"/>
</dbReference>
<gene>
    <name evidence="15" type="primary">rnc</name>
    <name evidence="19" type="ORF">A3D68_00465</name>
</gene>
<keyword evidence="7 15" id="KW-0507">mRNA processing</keyword>
<evidence type="ECO:0000256" key="3">
    <source>
        <dbReference type="ARBA" id="ARBA00010183"/>
    </source>
</evidence>
<evidence type="ECO:0000256" key="13">
    <source>
        <dbReference type="ARBA" id="ARBA00022842"/>
    </source>
</evidence>
<dbReference type="CDD" id="cd00593">
    <property type="entry name" value="RIBOc"/>
    <property type="match status" value="1"/>
</dbReference>
<evidence type="ECO:0000259" key="18">
    <source>
        <dbReference type="PROSITE" id="PS50142"/>
    </source>
</evidence>
<dbReference type="NCBIfam" id="TIGR02191">
    <property type="entry name" value="RNaseIII"/>
    <property type="match status" value="1"/>
</dbReference>
<dbReference type="InterPro" id="IPR014720">
    <property type="entry name" value="dsRBD_dom"/>
</dbReference>
<feature type="domain" description="DRBM" evidence="17">
    <location>
        <begin position="164"/>
        <end position="233"/>
    </location>
</feature>
<dbReference type="SMART" id="SM00535">
    <property type="entry name" value="RIBOc"/>
    <property type="match status" value="1"/>
</dbReference>
<comment type="catalytic activity">
    <reaction evidence="1 15">
        <text>Endonucleolytic cleavage to 5'-phosphomonoester.</text>
        <dbReference type="EC" id="3.1.26.3"/>
    </reaction>
</comment>